<feature type="transmembrane region" description="Helical" evidence="1">
    <location>
        <begin position="168"/>
        <end position="188"/>
    </location>
</feature>
<dbReference type="AlphaFoldDB" id="A0A0D2CQG0"/>
<evidence type="ECO:0000313" key="3">
    <source>
        <dbReference type="Proteomes" id="UP000054466"/>
    </source>
</evidence>
<dbReference type="HOGENOM" id="CLU_446880_0_0_1"/>
<keyword evidence="1" id="KW-0472">Membrane</keyword>
<keyword evidence="1" id="KW-1133">Transmembrane helix</keyword>
<dbReference type="Proteomes" id="UP000054466">
    <property type="component" value="Unassembled WGS sequence"/>
</dbReference>
<dbReference type="STRING" id="569365.A0A0D2CQG0"/>
<gene>
    <name evidence="2" type="ORF">PV07_08976</name>
</gene>
<keyword evidence="1" id="KW-0812">Transmembrane</keyword>
<feature type="transmembrane region" description="Helical" evidence="1">
    <location>
        <begin position="529"/>
        <end position="558"/>
    </location>
</feature>
<evidence type="ECO:0000313" key="2">
    <source>
        <dbReference type="EMBL" id="KIW25834.1"/>
    </source>
</evidence>
<proteinExistence type="predicted"/>
<dbReference type="RefSeq" id="XP_016246050.1">
    <property type="nucleotide sequence ID" value="XM_016396194.1"/>
</dbReference>
<reference evidence="2 3" key="1">
    <citation type="submission" date="2015-01" db="EMBL/GenBank/DDBJ databases">
        <title>The Genome Sequence of Cladophialophora immunda CBS83496.</title>
        <authorList>
            <consortium name="The Broad Institute Genomics Platform"/>
            <person name="Cuomo C."/>
            <person name="de Hoog S."/>
            <person name="Gorbushina A."/>
            <person name="Stielow B."/>
            <person name="Teixiera M."/>
            <person name="Abouelleil A."/>
            <person name="Chapman S.B."/>
            <person name="Priest M."/>
            <person name="Young S.K."/>
            <person name="Wortman J."/>
            <person name="Nusbaum C."/>
            <person name="Birren B."/>
        </authorList>
    </citation>
    <scope>NUCLEOTIDE SEQUENCE [LARGE SCALE GENOMIC DNA]</scope>
    <source>
        <strain evidence="2 3">CBS 83496</strain>
    </source>
</reference>
<accession>A0A0D2CQG0</accession>
<protein>
    <submittedName>
        <fullName evidence="2">Uncharacterized protein</fullName>
    </submittedName>
</protein>
<keyword evidence="3" id="KW-1185">Reference proteome</keyword>
<evidence type="ECO:0000256" key="1">
    <source>
        <dbReference type="SAM" id="Phobius"/>
    </source>
</evidence>
<dbReference type="GeneID" id="27348170"/>
<feature type="transmembrane region" description="Helical" evidence="1">
    <location>
        <begin position="124"/>
        <end position="147"/>
    </location>
</feature>
<dbReference type="OrthoDB" id="3344043at2759"/>
<dbReference type="EMBL" id="KN847044">
    <property type="protein sequence ID" value="KIW25834.1"/>
    <property type="molecule type" value="Genomic_DNA"/>
</dbReference>
<sequence>MANSQYSSAKYASITAIEREAQQTSQTLDPFRKPVSQGKALGWILLYHKRTSHTPNPNPTFAVLGEKDEPGVYYVDISAATFVFIASWSSTIANTLTACVVALLGFPLAALLRRQYQSGQLGGAQLSLAQAPQFCLLVSLLVSLLAGQKLKVLREYLQLAVKRHDQGWSVNLGVAGLVVAIVLSWFIIAADTYLHLSTKSILLNDATPVDPDMTFGSSYVLEYVCLGNNTFYAQSESPCIFQYEPLYGSTVFLPSADGMSILSNDSFATAIYTYTPPSENGTNRMSTSYAYAGSGSFASNADFVAETFPVSTQCRFVTRSCLTNASEYLSAANFDCGPKYPAFTLPNMTAGTDRLFFFSGPDAASAQILNGSDPSRVHQNAFTFGVASATVDTSQYFYWGDSVDNFHYFWDYYLFFVMCDTSAWTARYTFFNGSVVPGSWSVKPSNASVSNLMQSTLAFLDVGYSKVEELIGASFTDSSLYGVDGPVTSFATGISSLVLGIAASGMNKADPVTVQLRFSYIVTKVQKGAVWALVGANIALALVGGLLFLTAVVALYMGGDDVCEILRRVGVNAVVCQAVAHNPDLGLWRPSASPIARPFEDRPSQESRDED</sequence>
<organism evidence="2 3">
    <name type="scientific">Cladophialophora immunda</name>
    <dbReference type="NCBI Taxonomy" id="569365"/>
    <lineage>
        <taxon>Eukaryota</taxon>
        <taxon>Fungi</taxon>
        <taxon>Dikarya</taxon>
        <taxon>Ascomycota</taxon>
        <taxon>Pezizomycotina</taxon>
        <taxon>Eurotiomycetes</taxon>
        <taxon>Chaetothyriomycetidae</taxon>
        <taxon>Chaetothyriales</taxon>
        <taxon>Herpotrichiellaceae</taxon>
        <taxon>Cladophialophora</taxon>
    </lineage>
</organism>
<dbReference type="VEuPathDB" id="FungiDB:PV07_08976"/>
<name>A0A0D2CQG0_9EURO</name>